<comment type="caution">
    <text evidence="2">The sequence shown here is derived from an EMBL/GenBank/DDBJ whole genome shotgun (WGS) entry which is preliminary data.</text>
</comment>
<dbReference type="RefSeq" id="WP_005289406.1">
    <property type="nucleotide sequence ID" value="NZ_CM000961.1"/>
</dbReference>
<evidence type="ECO:0000313" key="3">
    <source>
        <dbReference type="Proteomes" id="UP000004208"/>
    </source>
</evidence>
<evidence type="ECO:0000256" key="1">
    <source>
        <dbReference type="SAM" id="Phobius"/>
    </source>
</evidence>
<dbReference type="HOGENOM" id="CLU_1552714_0_0_11"/>
<gene>
    <name evidence="2" type="ORF">HMPREF0291_11177</name>
</gene>
<sequence>MVELAMIFSILLGPLGLVFMLAAIRYHTTGVPVSQLRKPFALGSAVGLLGFITFAPLLVYGFMAIGFLAALAAGIASGWLLRNSPRTWSAAGLFAATASFACIGAVTIWVAIGTKSAPPTSAPGDFVFAAFMGAFGVWLTLFPLLLFTAAITIYIFRPEPAGPAPTPYAGPA</sequence>
<dbReference type="EMBL" id="ACLJ02000003">
    <property type="protein sequence ID" value="EFK53520.1"/>
    <property type="molecule type" value="Genomic_DNA"/>
</dbReference>
<dbReference type="Proteomes" id="UP000004208">
    <property type="component" value="Unassembled WGS sequence"/>
</dbReference>
<evidence type="ECO:0000313" key="2">
    <source>
        <dbReference type="EMBL" id="EFK53520.1"/>
    </source>
</evidence>
<keyword evidence="1" id="KW-0812">Transmembrane</keyword>
<feature type="transmembrane region" description="Helical" evidence="1">
    <location>
        <begin position="126"/>
        <end position="156"/>
    </location>
</feature>
<keyword evidence="1" id="KW-0472">Membrane</keyword>
<keyword evidence="1" id="KW-1133">Transmembrane helix</keyword>
<feature type="transmembrane region" description="Helical" evidence="1">
    <location>
        <begin position="64"/>
        <end position="81"/>
    </location>
</feature>
<name>D7WEE3_9CORY</name>
<dbReference type="STRING" id="585529.HMPREF0291_11177"/>
<protein>
    <submittedName>
        <fullName evidence="2">Uncharacterized protein</fullName>
    </submittedName>
</protein>
<dbReference type="AlphaFoldDB" id="D7WEE3"/>
<organism evidence="2 3">
    <name type="scientific">Corynebacterium genitalium ATCC 33030</name>
    <dbReference type="NCBI Taxonomy" id="585529"/>
    <lineage>
        <taxon>Bacteria</taxon>
        <taxon>Bacillati</taxon>
        <taxon>Actinomycetota</taxon>
        <taxon>Actinomycetes</taxon>
        <taxon>Mycobacteriales</taxon>
        <taxon>Corynebacteriaceae</taxon>
        <taxon>Corynebacterium</taxon>
    </lineage>
</organism>
<feature type="transmembrane region" description="Helical" evidence="1">
    <location>
        <begin position="40"/>
        <end position="58"/>
    </location>
</feature>
<proteinExistence type="predicted"/>
<feature type="transmembrane region" description="Helical" evidence="1">
    <location>
        <begin position="6"/>
        <end position="28"/>
    </location>
</feature>
<reference evidence="2" key="1">
    <citation type="submission" date="2010-06" db="EMBL/GenBank/DDBJ databases">
        <authorList>
            <person name="Muzny D."/>
            <person name="Qin X."/>
            <person name="Buhay C."/>
            <person name="Dugan-Rocha S."/>
            <person name="Ding Y."/>
            <person name="Chen G."/>
            <person name="Hawes A."/>
            <person name="Holder M."/>
            <person name="Jhangiani S."/>
            <person name="Johnson A."/>
            <person name="Khan Z."/>
            <person name="Li Z."/>
            <person name="Liu W."/>
            <person name="Liu X."/>
            <person name="Perez L."/>
            <person name="Shen H."/>
            <person name="Wang Q."/>
            <person name="Watt J."/>
            <person name="Xi L."/>
            <person name="Xin Y."/>
            <person name="Zhou J."/>
            <person name="Deng J."/>
            <person name="Jiang H."/>
            <person name="Liu Y."/>
            <person name="Qu J."/>
            <person name="Song X.-Z."/>
            <person name="Zhang L."/>
            <person name="Villasana D."/>
            <person name="Johnson A."/>
            <person name="Liu J."/>
            <person name="Liyanage D."/>
            <person name="Lorensuhewa L."/>
            <person name="Robinson T."/>
            <person name="Song A."/>
            <person name="Song B.-B."/>
            <person name="Dinh H."/>
            <person name="Thornton R."/>
            <person name="Coyle M."/>
            <person name="Francisco L."/>
            <person name="Jackson L."/>
            <person name="Javaid M."/>
            <person name="Korchina V."/>
            <person name="Kovar C."/>
            <person name="Mata R."/>
            <person name="Mathew T."/>
            <person name="Ngo R."/>
            <person name="Nguyen L."/>
            <person name="Nguyen N."/>
            <person name="Okwuonu G."/>
            <person name="Ongeri F."/>
            <person name="Pham C."/>
            <person name="Simmons D."/>
            <person name="Wilczek-Boney K."/>
            <person name="Hale W."/>
            <person name="Jakkamsetti A."/>
            <person name="Pham P."/>
            <person name="Ruth R."/>
            <person name="San Lucas F."/>
            <person name="Warren J."/>
            <person name="Zhang J."/>
            <person name="Zhao Z."/>
            <person name="Zhou C."/>
            <person name="Zhu D."/>
            <person name="Lee S."/>
            <person name="Bess C."/>
            <person name="Blankenburg K."/>
            <person name="Forbes L."/>
            <person name="Fu Q."/>
            <person name="Gubbala S."/>
            <person name="Hirani K."/>
            <person name="Jayaseelan J.C."/>
            <person name="Lara F."/>
            <person name="Munidasa M."/>
            <person name="Palculict T."/>
            <person name="Patil S."/>
            <person name="Pu L.-L."/>
            <person name="Saada N."/>
            <person name="Tang L."/>
            <person name="Weissenberger G."/>
            <person name="Zhu Y."/>
            <person name="Hemphill L."/>
            <person name="Shang Y."/>
            <person name="Youmans B."/>
            <person name="Ayvaz T."/>
            <person name="Ross M."/>
            <person name="Santibanez J."/>
            <person name="Aqrawi P."/>
            <person name="Gross S."/>
            <person name="Joshi V."/>
            <person name="Fowler G."/>
            <person name="Nazareth L."/>
            <person name="Reid J."/>
            <person name="Worley K."/>
            <person name="Petrosino J."/>
            <person name="Highlander S."/>
            <person name="Gibbs R."/>
        </authorList>
    </citation>
    <scope>NUCLEOTIDE SEQUENCE [LARGE SCALE GENOMIC DNA]</scope>
    <source>
        <strain evidence="2">ATCC 33030</strain>
    </source>
</reference>
<accession>D7WEE3</accession>
<keyword evidence="3" id="KW-1185">Reference proteome</keyword>
<feature type="transmembrane region" description="Helical" evidence="1">
    <location>
        <begin position="93"/>
        <end position="114"/>
    </location>
</feature>